<name>A0A914VIA8_9BILA</name>
<feature type="compositionally biased region" description="Polar residues" evidence="4">
    <location>
        <begin position="1005"/>
        <end position="1018"/>
    </location>
</feature>
<evidence type="ECO:0000313" key="6">
    <source>
        <dbReference type="WBParaSite" id="PSAMB.scaffold2063size25640.g16302.t1"/>
    </source>
</evidence>
<feature type="compositionally biased region" description="Basic and acidic residues" evidence="4">
    <location>
        <begin position="1019"/>
        <end position="1028"/>
    </location>
</feature>
<keyword evidence="5" id="KW-1185">Reference proteome</keyword>
<keyword evidence="2" id="KW-0677">Repeat</keyword>
<feature type="compositionally biased region" description="Polar residues" evidence="4">
    <location>
        <begin position="723"/>
        <end position="749"/>
    </location>
</feature>
<feature type="compositionally biased region" description="Polar residues" evidence="4">
    <location>
        <begin position="1057"/>
        <end position="1076"/>
    </location>
</feature>
<feature type="repeat" description="Filamin" evidence="3">
    <location>
        <begin position="205"/>
        <end position="227"/>
    </location>
</feature>
<feature type="compositionally biased region" description="Basic and acidic residues" evidence="4">
    <location>
        <begin position="1084"/>
        <end position="1098"/>
    </location>
</feature>
<proteinExistence type="inferred from homology"/>
<feature type="repeat" description="Filamin" evidence="3">
    <location>
        <begin position="1862"/>
        <end position="1955"/>
    </location>
</feature>
<evidence type="ECO:0000313" key="5">
    <source>
        <dbReference type="Proteomes" id="UP000887566"/>
    </source>
</evidence>
<dbReference type="InterPro" id="IPR014756">
    <property type="entry name" value="Ig_E-set"/>
</dbReference>
<feature type="repeat" description="Filamin" evidence="3">
    <location>
        <begin position="630"/>
        <end position="706"/>
    </location>
</feature>
<comment type="similarity">
    <text evidence="1">Belongs to the filamin family.</text>
</comment>
<dbReference type="Pfam" id="PF00630">
    <property type="entry name" value="Filamin"/>
    <property type="match status" value="14"/>
</dbReference>
<feature type="repeat" description="Filamin" evidence="3">
    <location>
        <begin position="317"/>
        <end position="411"/>
    </location>
</feature>
<feature type="repeat" description="Filamin" evidence="3">
    <location>
        <begin position="1496"/>
        <end position="1572"/>
    </location>
</feature>
<dbReference type="SMART" id="SM00557">
    <property type="entry name" value="IG_FLMN"/>
    <property type="match status" value="15"/>
</dbReference>
<protein>
    <submittedName>
        <fullName evidence="6">Uncharacterized protein</fullName>
    </submittedName>
</protein>
<dbReference type="GO" id="GO:0030036">
    <property type="term" value="P:actin cytoskeleton organization"/>
    <property type="evidence" value="ECO:0007669"/>
    <property type="project" value="InterPro"/>
</dbReference>
<evidence type="ECO:0000256" key="2">
    <source>
        <dbReference type="ARBA" id="ARBA00022737"/>
    </source>
</evidence>
<sequence>MRGMCVVLAEIVRAIRSSALALATPPLSSPPSVPSHGFVTWRRRPTDYRSPIGQIAGPPTANGVAVARTQIGAASSLLYRLSTDLSAIRRLTAPPVRIFCLGKELPSSPVRLNVLRAPLSVGHSSPRTSQPPTPSPPPPILEHHSAPSERHFDDDDLVAMPPPPTLMNDYYSSSRGSDIGQVSFSGLSEPCSIGSIVEVVVSCAGEWQIGILYDSEHIRGSPFSCFVYDANLVQVYGLDVGLVGQELKFNVNTVQAGEGSIKVSVLHHGRVIPNTVDEQGAPGSGLYRVQFTPDGAGQYKIHVLFNNMEVKGSPFILDIADASSVSVYGDNLRMASVDKLSTFMIHAVGADSKDITVSITAPSGKKKRARVVPIGDSAYRVEWKPVEAGEHYIDVRLYNQSVHDSPFTSSSVDASAAGSGNLEIMINGGRVACKVRELGGRLYLAAFAPTQPVTHVIEMRFNGDPVKSSPWRIEFAHGSSGAAVSSQQQQATYVLAPLNAMPGGVFSPYDSSAAMLTTTMTTIERETEQASYAEISGVGLQRACVGKVASFDVGGQGLRSGDIDVKLTSPSGAPTPSKVIASRTGDYRCEYVPTEVGAYRMEITIGGQRIDGSPFYVNAYAPHKVYIDPIPGGAVGKPVQFYVDANEAGKGQLEISVNQGRVPNNVQMQGSGRCLVTFIPQEAGTYVIDVTFNNELVRGCPVRVEITQKQLSTLTGGDIKSISPLTTHSTYSSSRTIETSGAASSTIPRASTLMREETSTRRSPMSPPTPASPTMVRHAQQLSSDKTDRTDRVSKDTPRSFVMVQRHQFEHGSGEKMDTTITSAGSDSDRVFATSVPRPWASPKDTRKTFATDTSPRSQTFISSTRAVTHTRPYGDTSRASEPTSGTEETPAKTGKYEMKTSPSGDSQLRSSSVREWYDSRQKAYEEPASTTGLRSVTDQSTLKTDEVGGMTVASYGISRDEKASPPSKSAHLAYSSSLENRSKSVEQSTPLSYSSNLEKRAASVEQSSPLAYSSNLENRSKSVERSPDVITKPSQDYTFKEIETKRPREEAPIETSGVNVKSIKTTYEQLASSQHAPMDDEPERNRETRPIRTETTDYSRGQDTTDVAMGDDQPDYTYGGMSTFDASAMRREGPEKTSFVEYTGKHAELPQEPFERPSDGFGRSKVTTYEEEAIPTQSAHVPPFYRTQSTVDEQKSQESPGVTEELRKKHELKEIGLEEPSQPNGLHNRCGYQKDELVQPLVFQIGRVDRRIEKRGQEGDAADNDDVPSSRFDIGTIPNKCSLGEAVEFTVDAGRAGFGNLEIAIKDSEGVIIPSHVSQIDEGTAKFLVTFSPAQAGLHTVNITFNKEMLKSSPFEVEVIDEPRSPPVTLAHQTTTVMETTNTVVEERRQSKTAAAVPLATIADFPSMARVRSPTTFVVATKGAAGKLSLSATGPDGDRASIKVVDEDDEMKKVEFVPKTVGDHSIEVKFADMDVRGSPFTCRVYDPAKIRVGDIPNGLVDKPVHFIVDASEGGVGNLEVAVNEGRVPSMAHSLGQHRYDISFVPRDSDDYTISIRFNNDPVPGSPFTCKILSSVQVTATGPGLERVPVGKATHFNITVQDGNKGPPPVVNVVDPHGERLKIALQKIPSEGSSAYDDSFQVEYTPQSVGNHQIEIDYAGEPISGSPFTAKAYDAKCAKLYPVEGCAVGRPATFIIDAARAGAGNMEIIVSVDGRNVPNFVQAEGQAKFKVSFTPQEAKEHVVSVRFNGEAIPGSPMKCAVNAEDGKAAKTIGLAGAAKDAFLVGEVSEGLANEIKGFVVQTGGRQGDCNVVVTAPSGLAVDTIAHDVENGIKFKFKPMEVGRHQIEVTLGDEPIKGSPFSMQVVDLELVRVSKIPSSAVVGRRYVFDIDTALAGEGRVRVEAKTEDDRLVPVELEKVDAVVYRASFRPREAGKHRIAVLLNDSPVAEAAVVRVIDATKCASVSGDGLKSAQVDRTAAFTLTVEKGLGNELAVFIVGPTGQSVPCRLHRESSEVYRADWQPKEVGEHRVSVTVADAHIPSSPFTVNVLDLSAVRVIGLKDDRVGVEQRFNGKHAWAENFYNVRISVDSSSAGNGVVTVRVSRQGETLTHEMRMVKEGLHVCTFTPSRVGVHKVHVYLDGVALPECPYECDIHDTASVRAHGDALQRAQNGKTSRFEVSMANAGRGELDVVISDPSGGPVPVKCYRQQDDSFWVEFTPQEIGTHTIEVTFADAPIAGSPFRSEVVDPKRVKIIAPTTPLVLRQEANIKFSLLLIDRVSLARCSTSRCSRRGSDCLSRKYGGSRATTREQSKDVTPQVRLEERAVQSAHRRMRAAECDGIERQTGRIKYGDETFFQATEAIVGQESTSNRSEPQSVYGAESDQHRPSSCHSPTSAIIERLTDGVQFLAIRQRYPCAGRLSRQ</sequence>
<dbReference type="PANTHER" id="PTHR38537">
    <property type="entry name" value="JITTERBUG, ISOFORM N"/>
    <property type="match status" value="1"/>
</dbReference>
<dbReference type="Gene3D" id="2.60.40.10">
    <property type="entry name" value="Immunoglobulins"/>
    <property type="match status" value="16"/>
</dbReference>
<feature type="compositionally biased region" description="Polar residues" evidence="4">
    <location>
        <begin position="851"/>
        <end position="868"/>
    </location>
</feature>
<feature type="region of interest" description="Disordered" evidence="4">
    <location>
        <begin position="2360"/>
        <end position="2389"/>
    </location>
</feature>
<feature type="compositionally biased region" description="Basic and acidic residues" evidence="4">
    <location>
        <begin position="141"/>
        <end position="153"/>
    </location>
</feature>
<feature type="compositionally biased region" description="Basic and acidic residues" evidence="4">
    <location>
        <begin position="785"/>
        <end position="798"/>
    </location>
</feature>
<feature type="compositionally biased region" description="Polar residues" evidence="4">
    <location>
        <begin position="975"/>
        <end position="997"/>
    </location>
</feature>
<evidence type="ECO:0000256" key="1">
    <source>
        <dbReference type="ARBA" id="ARBA00009238"/>
    </source>
</evidence>
<feature type="repeat" description="Filamin" evidence="3">
    <location>
        <begin position="1761"/>
        <end position="1864"/>
    </location>
</feature>
<feature type="repeat" description="Filamin" evidence="3">
    <location>
        <begin position="1410"/>
        <end position="1485"/>
    </location>
</feature>
<feature type="region of interest" description="Disordered" evidence="4">
    <location>
        <begin position="121"/>
        <end position="156"/>
    </location>
</feature>
<feature type="compositionally biased region" description="Polar residues" evidence="4">
    <location>
        <begin position="929"/>
        <end position="943"/>
    </location>
</feature>
<feature type="repeat" description="Filamin" evidence="3">
    <location>
        <begin position="2045"/>
        <end position="2151"/>
    </location>
</feature>
<feature type="compositionally biased region" description="Pro residues" evidence="4">
    <location>
        <begin position="129"/>
        <end position="140"/>
    </location>
</feature>
<dbReference type="InterPro" id="IPR013783">
    <property type="entry name" value="Ig-like_fold"/>
</dbReference>
<feature type="repeat" description="Filamin" evidence="3">
    <location>
        <begin position="1260"/>
        <end position="1360"/>
    </location>
</feature>
<feature type="compositionally biased region" description="Basic and acidic residues" evidence="4">
    <location>
        <begin position="1039"/>
        <end position="1052"/>
    </location>
</feature>
<feature type="repeat" description="Filamin" evidence="3">
    <location>
        <begin position="1688"/>
        <end position="1761"/>
    </location>
</feature>
<dbReference type="WBParaSite" id="PSAMB.scaffold2063size25640.g16302.t1">
    <property type="protein sequence ID" value="PSAMB.scaffold2063size25640.g16302.t1"/>
    <property type="gene ID" value="PSAMB.scaffold2063size25640.g16302"/>
</dbReference>
<organism evidence="5 6">
    <name type="scientific">Plectus sambesii</name>
    <dbReference type="NCBI Taxonomy" id="2011161"/>
    <lineage>
        <taxon>Eukaryota</taxon>
        <taxon>Metazoa</taxon>
        <taxon>Ecdysozoa</taxon>
        <taxon>Nematoda</taxon>
        <taxon>Chromadorea</taxon>
        <taxon>Plectida</taxon>
        <taxon>Plectina</taxon>
        <taxon>Plectoidea</taxon>
        <taxon>Plectidae</taxon>
        <taxon>Plectus</taxon>
    </lineage>
</organism>
<feature type="repeat" description="Filamin" evidence="3">
    <location>
        <begin position="525"/>
        <end position="619"/>
    </location>
</feature>
<feature type="compositionally biased region" description="Polar residues" evidence="4">
    <location>
        <begin position="2362"/>
        <end position="2372"/>
    </location>
</feature>
<dbReference type="SUPFAM" id="SSF81296">
    <property type="entry name" value="E set domains"/>
    <property type="match status" value="15"/>
</dbReference>
<reference evidence="6" key="1">
    <citation type="submission" date="2022-11" db="UniProtKB">
        <authorList>
            <consortium name="WormBaseParasite"/>
        </authorList>
    </citation>
    <scope>IDENTIFICATION</scope>
</reference>
<feature type="region of interest" description="Disordered" evidence="4">
    <location>
        <begin position="1173"/>
        <end position="1205"/>
    </location>
</feature>
<feature type="repeat" description="Filamin" evidence="3">
    <location>
        <begin position="1570"/>
        <end position="1672"/>
    </location>
</feature>
<dbReference type="InterPro" id="IPR044801">
    <property type="entry name" value="Filamin"/>
</dbReference>
<feature type="compositionally biased region" description="Basic and acidic residues" evidence="4">
    <location>
        <begin position="807"/>
        <end position="818"/>
    </location>
</feature>
<dbReference type="GO" id="GO:0051015">
    <property type="term" value="F:actin filament binding"/>
    <property type="evidence" value="ECO:0007669"/>
    <property type="project" value="InterPro"/>
</dbReference>
<dbReference type="InterPro" id="IPR001298">
    <property type="entry name" value="Filamin/ABP280_rpt"/>
</dbReference>
<feature type="repeat" description="Filamin" evidence="3">
    <location>
        <begin position="2149"/>
        <end position="2243"/>
    </location>
</feature>
<feature type="compositionally biased region" description="Polar residues" evidence="4">
    <location>
        <begin position="901"/>
        <end position="914"/>
    </location>
</feature>
<feature type="repeat" description="Filamin" evidence="3">
    <location>
        <begin position="411"/>
        <end position="475"/>
    </location>
</feature>
<dbReference type="PROSITE" id="PS50194">
    <property type="entry name" value="FILAMIN_REPEAT"/>
    <property type="match status" value="16"/>
</dbReference>
<feature type="repeat" description="Filamin" evidence="3">
    <location>
        <begin position="1961"/>
        <end position="2047"/>
    </location>
</feature>
<feature type="repeat" description="Filamin" evidence="3">
    <location>
        <begin position="237"/>
        <end position="319"/>
    </location>
</feature>
<dbReference type="Proteomes" id="UP000887566">
    <property type="component" value="Unplaced"/>
</dbReference>
<accession>A0A914VIA8</accession>
<evidence type="ECO:0000256" key="4">
    <source>
        <dbReference type="SAM" id="MobiDB-lite"/>
    </source>
</evidence>
<dbReference type="PANTHER" id="PTHR38537:SF16">
    <property type="entry name" value="CALPONIN-HOMOLOGY (CH) DOMAIN-CONTAINING PROTEIN"/>
    <property type="match status" value="1"/>
</dbReference>
<dbReference type="InterPro" id="IPR017868">
    <property type="entry name" value="Filamin/ABP280_repeat-like"/>
</dbReference>
<feature type="compositionally biased region" description="Basic and acidic residues" evidence="4">
    <location>
        <begin position="916"/>
        <end position="926"/>
    </location>
</feature>
<feature type="region of interest" description="Disordered" evidence="4">
    <location>
        <begin position="717"/>
        <end position="1120"/>
    </location>
</feature>
<feature type="compositionally biased region" description="Polar residues" evidence="4">
    <location>
        <begin position="878"/>
        <end position="888"/>
    </location>
</feature>
<evidence type="ECO:0000256" key="3">
    <source>
        <dbReference type="PROSITE-ProRule" id="PRU00087"/>
    </source>
</evidence>